<dbReference type="RefSeq" id="WP_218591632.1">
    <property type="nucleotide sequence ID" value="NZ_JADQDE010000232.1"/>
</dbReference>
<proteinExistence type="predicted"/>
<evidence type="ECO:0000313" key="1">
    <source>
        <dbReference type="EMBL" id="MBW0129703.1"/>
    </source>
</evidence>
<protein>
    <submittedName>
        <fullName evidence="1">Uncharacterized protein</fullName>
    </submittedName>
</protein>
<evidence type="ECO:0000313" key="2">
    <source>
        <dbReference type="Proteomes" id="UP000694300"/>
    </source>
</evidence>
<organism evidence="1 2">
    <name type="scientific">Pseudonocardia oceani</name>
    <dbReference type="NCBI Taxonomy" id="2792013"/>
    <lineage>
        <taxon>Bacteria</taxon>
        <taxon>Bacillati</taxon>
        <taxon>Actinomycetota</taxon>
        <taxon>Actinomycetes</taxon>
        <taxon>Pseudonocardiales</taxon>
        <taxon>Pseudonocardiaceae</taxon>
        <taxon>Pseudonocardia</taxon>
    </lineage>
</organism>
<reference evidence="1 2" key="1">
    <citation type="submission" date="2020-11" db="EMBL/GenBank/DDBJ databases">
        <title>Pseudonocardia abyssalis sp. nov. and Pseudonocardia oceani sp. nov., description and phylogenomic analysis of two novel actinomycetes isolated from the deep Southern Ocean.</title>
        <authorList>
            <person name="Parra J."/>
        </authorList>
    </citation>
    <scope>NUCLEOTIDE SEQUENCE [LARGE SCALE GENOMIC DNA]</scope>
    <source>
        <strain evidence="2">KRD185</strain>
    </source>
</reference>
<comment type="caution">
    <text evidence="1">The sequence shown here is derived from an EMBL/GenBank/DDBJ whole genome shotgun (WGS) entry which is preliminary data.</text>
</comment>
<dbReference type="EMBL" id="JADQDF010000001">
    <property type="protein sequence ID" value="MBW0129703.1"/>
    <property type="molecule type" value="Genomic_DNA"/>
</dbReference>
<gene>
    <name evidence="1" type="ORF">I4I82_18745</name>
</gene>
<name>A0ABS6UCJ9_9PSEU</name>
<keyword evidence="2" id="KW-1185">Reference proteome</keyword>
<accession>A0ABS6UCJ9</accession>
<dbReference type="Proteomes" id="UP000694300">
    <property type="component" value="Unassembled WGS sequence"/>
</dbReference>
<sequence length="87" mass="9367">MTGPTTTADVQALVTSLEGALHVVFTPMPDMVARLDTTGPAKVLYLDSDSPPEDHCWALWEVLRFLALGAGALHAAIPAPRMRLVRD</sequence>